<dbReference type="AlphaFoldDB" id="A0A917WDU0"/>
<name>A0A917WDU0_9RHOB</name>
<accession>A0A917WDU0</accession>
<protein>
    <recommendedName>
        <fullName evidence="3">Response regulatory domain-containing protein</fullName>
    </recommendedName>
</protein>
<feature type="region of interest" description="Disordered" evidence="2">
    <location>
        <begin position="140"/>
        <end position="161"/>
    </location>
</feature>
<keyword evidence="1" id="KW-0597">Phosphoprotein</keyword>
<evidence type="ECO:0000313" key="4">
    <source>
        <dbReference type="EMBL" id="GGL93765.1"/>
    </source>
</evidence>
<dbReference type="SUPFAM" id="SSF52172">
    <property type="entry name" value="CheY-like"/>
    <property type="match status" value="1"/>
</dbReference>
<keyword evidence="5" id="KW-1185">Reference proteome</keyword>
<evidence type="ECO:0000256" key="1">
    <source>
        <dbReference type="PROSITE-ProRule" id="PRU00169"/>
    </source>
</evidence>
<dbReference type="EMBL" id="BMLF01000001">
    <property type="protein sequence ID" value="GGL93765.1"/>
    <property type="molecule type" value="Genomic_DNA"/>
</dbReference>
<evidence type="ECO:0000256" key="2">
    <source>
        <dbReference type="SAM" id="MobiDB-lite"/>
    </source>
</evidence>
<feature type="modified residue" description="4-aspartylphosphate" evidence="1">
    <location>
        <position position="72"/>
    </location>
</feature>
<dbReference type="Gene3D" id="3.40.50.2300">
    <property type="match status" value="1"/>
</dbReference>
<organism evidence="4 5">
    <name type="scientific">Pseudooceanicola nanhaiensis</name>
    <dbReference type="NCBI Taxonomy" id="375761"/>
    <lineage>
        <taxon>Bacteria</taxon>
        <taxon>Pseudomonadati</taxon>
        <taxon>Pseudomonadota</taxon>
        <taxon>Alphaproteobacteria</taxon>
        <taxon>Rhodobacterales</taxon>
        <taxon>Paracoccaceae</taxon>
        <taxon>Pseudooceanicola</taxon>
    </lineage>
</organism>
<dbReference type="RefSeq" id="WP_028286307.1">
    <property type="nucleotide sequence ID" value="NZ_BMLF01000001.1"/>
</dbReference>
<evidence type="ECO:0000259" key="3">
    <source>
        <dbReference type="PROSITE" id="PS50110"/>
    </source>
</evidence>
<dbReference type="Proteomes" id="UP000649829">
    <property type="component" value="Unassembled WGS sequence"/>
</dbReference>
<dbReference type="InterPro" id="IPR001789">
    <property type="entry name" value="Sig_transdc_resp-reg_receiver"/>
</dbReference>
<dbReference type="CDD" id="cd00156">
    <property type="entry name" value="REC"/>
    <property type="match status" value="1"/>
</dbReference>
<evidence type="ECO:0000313" key="5">
    <source>
        <dbReference type="Proteomes" id="UP000649829"/>
    </source>
</evidence>
<reference evidence="4" key="2">
    <citation type="submission" date="2020-09" db="EMBL/GenBank/DDBJ databases">
        <authorList>
            <person name="Sun Q."/>
            <person name="Zhou Y."/>
        </authorList>
    </citation>
    <scope>NUCLEOTIDE SEQUENCE</scope>
    <source>
        <strain evidence="4">CGMCC 1.6293</strain>
    </source>
</reference>
<comment type="caution">
    <text evidence="4">The sequence shown here is derived from an EMBL/GenBank/DDBJ whole genome shotgun (WGS) entry which is preliminary data.</text>
</comment>
<gene>
    <name evidence="4" type="ORF">GCM10011534_14890</name>
</gene>
<proteinExistence type="predicted"/>
<reference evidence="4" key="1">
    <citation type="journal article" date="2014" name="Int. J. Syst. Evol. Microbiol.">
        <title>Complete genome sequence of Corynebacterium casei LMG S-19264T (=DSM 44701T), isolated from a smear-ripened cheese.</title>
        <authorList>
            <consortium name="US DOE Joint Genome Institute (JGI-PGF)"/>
            <person name="Walter F."/>
            <person name="Albersmeier A."/>
            <person name="Kalinowski J."/>
            <person name="Ruckert C."/>
        </authorList>
    </citation>
    <scope>NUCLEOTIDE SEQUENCE</scope>
    <source>
        <strain evidence="4">CGMCC 1.6293</strain>
    </source>
</reference>
<sequence>MSALALSQMPAVETPKADSLTCAVVDDSLIDRYLICHALKEVFDDSVTIEFATATEARRYFEAGAVDVILADRILPDGDGADFALSPPEGAAVLLLSGEDCGDIADRLGATGRSRFLHKDDLSGARLAEELAVLLKARKEAGSEQQSASRPSEPGHTLSPVTRGLRLLRTVRASKDRAGQPEMAELLTEVERILIELKPREH</sequence>
<dbReference type="PROSITE" id="PS50110">
    <property type="entry name" value="RESPONSE_REGULATORY"/>
    <property type="match status" value="1"/>
</dbReference>
<dbReference type="InterPro" id="IPR011006">
    <property type="entry name" value="CheY-like_superfamily"/>
</dbReference>
<feature type="domain" description="Response regulatory" evidence="3">
    <location>
        <begin position="21"/>
        <end position="134"/>
    </location>
</feature>
<dbReference type="GO" id="GO:0000160">
    <property type="term" value="P:phosphorelay signal transduction system"/>
    <property type="evidence" value="ECO:0007669"/>
    <property type="project" value="InterPro"/>
</dbReference>